<evidence type="ECO:0000313" key="3">
    <source>
        <dbReference type="Proteomes" id="UP000596660"/>
    </source>
</evidence>
<dbReference type="Gene3D" id="3.30.559.10">
    <property type="entry name" value="Chloramphenicol acetyltransferase-like domain"/>
    <property type="match status" value="1"/>
</dbReference>
<keyword evidence="3" id="KW-1185">Reference proteome</keyword>
<organism evidence="2 3">
    <name type="scientific">Chenopodium quinoa</name>
    <name type="common">Quinoa</name>
    <dbReference type="NCBI Taxonomy" id="63459"/>
    <lineage>
        <taxon>Eukaryota</taxon>
        <taxon>Viridiplantae</taxon>
        <taxon>Streptophyta</taxon>
        <taxon>Embryophyta</taxon>
        <taxon>Tracheophyta</taxon>
        <taxon>Spermatophyta</taxon>
        <taxon>Magnoliopsida</taxon>
        <taxon>eudicotyledons</taxon>
        <taxon>Gunneridae</taxon>
        <taxon>Pentapetalae</taxon>
        <taxon>Caryophyllales</taxon>
        <taxon>Chenopodiaceae</taxon>
        <taxon>Chenopodioideae</taxon>
        <taxon>Atripliceae</taxon>
        <taxon>Chenopodium</taxon>
    </lineage>
</organism>
<dbReference type="AlphaFoldDB" id="A0A803M474"/>
<protein>
    <submittedName>
        <fullName evidence="2">Uncharacterized protein</fullName>
    </submittedName>
</protein>
<reference evidence="2" key="1">
    <citation type="journal article" date="2017" name="Nature">
        <title>The genome of Chenopodium quinoa.</title>
        <authorList>
            <person name="Jarvis D.E."/>
            <person name="Ho Y.S."/>
            <person name="Lightfoot D.J."/>
            <person name="Schmoeckel S.M."/>
            <person name="Li B."/>
            <person name="Borm T.J.A."/>
            <person name="Ohyanagi H."/>
            <person name="Mineta K."/>
            <person name="Michell C.T."/>
            <person name="Saber N."/>
            <person name="Kharbatia N.M."/>
            <person name="Rupper R.R."/>
            <person name="Sharp A.R."/>
            <person name="Dally N."/>
            <person name="Boughton B.A."/>
            <person name="Woo Y.H."/>
            <person name="Gao G."/>
            <person name="Schijlen E.G.W.M."/>
            <person name="Guo X."/>
            <person name="Momin A.A."/>
            <person name="Negrao S."/>
            <person name="Al-Babili S."/>
            <person name="Gehring C."/>
            <person name="Roessner U."/>
            <person name="Jung C."/>
            <person name="Murphy K."/>
            <person name="Arold S.T."/>
            <person name="Gojobori T."/>
            <person name="van der Linden C.G."/>
            <person name="van Loo E.N."/>
            <person name="Jellen E.N."/>
            <person name="Maughan P.J."/>
            <person name="Tester M."/>
        </authorList>
    </citation>
    <scope>NUCLEOTIDE SEQUENCE [LARGE SCALE GENOMIC DNA]</scope>
    <source>
        <strain evidence="2">cv. PI 614886</strain>
    </source>
</reference>
<keyword evidence="1" id="KW-0812">Transmembrane</keyword>
<keyword evidence="1" id="KW-1133">Transmembrane helix</keyword>
<dbReference type="Gramene" id="AUR62023247-RA">
    <property type="protein sequence ID" value="AUR62023247-RA:cds"/>
    <property type="gene ID" value="AUR62023247"/>
</dbReference>
<accession>A0A803M474</accession>
<name>A0A803M474_CHEQI</name>
<dbReference type="EnsemblPlants" id="AUR62023247-RA">
    <property type="protein sequence ID" value="AUR62023247-RA:cds"/>
    <property type="gene ID" value="AUR62023247"/>
</dbReference>
<sequence>MISKLIVCSDLSFQDDAIDEGDDYVNDDDVYLDYYDNDEYLFDVDDECLKLQAQFDNADLPPGVEAHFPGCRILLQIFGGAGTACLPLGIIFAFFFFTMCLANTSFWFIQAETAWDFTVLGYLAKLILGILGNSASENSEGISCGVRRFLGRLTISPEGKLIIDYTGEGPLLVEAEANCSVLELGIAGADPMVLKNLVYDVPCAKNIIETPFFRVEVGVIMLEHVSKEIYST</sequence>
<feature type="transmembrane region" description="Helical" evidence="1">
    <location>
        <begin position="73"/>
        <end position="97"/>
    </location>
</feature>
<keyword evidence="1" id="KW-0472">Membrane</keyword>
<reference evidence="2" key="2">
    <citation type="submission" date="2021-03" db="UniProtKB">
        <authorList>
            <consortium name="EnsemblPlants"/>
        </authorList>
    </citation>
    <scope>IDENTIFICATION</scope>
</reference>
<proteinExistence type="predicted"/>
<dbReference type="InterPro" id="IPR023213">
    <property type="entry name" value="CAT-like_dom_sf"/>
</dbReference>
<dbReference type="Proteomes" id="UP000596660">
    <property type="component" value="Unplaced"/>
</dbReference>
<evidence type="ECO:0000256" key="1">
    <source>
        <dbReference type="SAM" id="Phobius"/>
    </source>
</evidence>
<evidence type="ECO:0000313" key="2">
    <source>
        <dbReference type="EnsemblPlants" id="AUR62023247-RA:cds"/>
    </source>
</evidence>